<dbReference type="Proteomes" id="UP000269289">
    <property type="component" value="Unassembled WGS sequence"/>
</dbReference>
<dbReference type="Gene3D" id="3.40.630.30">
    <property type="match status" value="1"/>
</dbReference>
<evidence type="ECO:0000313" key="2">
    <source>
        <dbReference type="EMBL" id="RMI14057.1"/>
    </source>
</evidence>
<proteinExistence type="predicted"/>
<organism evidence="2 3">
    <name type="scientific">Cellulomonas triticagri</name>
    <dbReference type="NCBI Taxonomy" id="2483352"/>
    <lineage>
        <taxon>Bacteria</taxon>
        <taxon>Bacillati</taxon>
        <taxon>Actinomycetota</taxon>
        <taxon>Actinomycetes</taxon>
        <taxon>Micrococcales</taxon>
        <taxon>Cellulomonadaceae</taxon>
        <taxon>Cellulomonas</taxon>
    </lineage>
</organism>
<dbReference type="InterPro" id="IPR016181">
    <property type="entry name" value="Acyl_CoA_acyltransferase"/>
</dbReference>
<dbReference type="InterPro" id="IPR000182">
    <property type="entry name" value="GNAT_dom"/>
</dbReference>
<evidence type="ECO:0000313" key="3">
    <source>
        <dbReference type="Proteomes" id="UP000269289"/>
    </source>
</evidence>
<feature type="domain" description="N-acetyltransferase" evidence="1">
    <location>
        <begin position="1"/>
        <end position="161"/>
    </location>
</feature>
<keyword evidence="3" id="KW-1185">Reference proteome</keyword>
<name>A0A3M2JJ27_9CELL</name>
<dbReference type="GO" id="GO:0005737">
    <property type="term" value="C:cytoplasm"/>
    <property type="evidence" value="ECO:0007669"/>
    <property type="project" value="TreeGrafter"/>
</dbReference>
<dbReference type="GO" id="GO:0008999">
    <property type="term" value="F:protein-N-terminal-alanine acetyltransferase activity"/>
    <property type="evidence" value="ECO:0007669"/>
    <property type="project" value="TreeGrafter"/>
</dbReference>
<dbReference type="CDD" id="cd04301">
    <property type="entry name" value="NAT_SF"/>
    <property type="match status" value="1"/>
</dbReference>
<comment type="caution">
    <text evidence="2">The sequence shown here is derived from an EMBL/GenBank/DDBJ whole genome shotgun (WGS) entry which is preliminary data.</text>
</comment>
<sequence>MLRRWLPADVGDLADALLGSTDLDRQVPAAALAGPQGRIDVVETMAAWGPADHYLAVELDGRVVGTVAACAVEHRHGTAWISYWLAEPARGQGLATRALATMAVVAFDELGLHRLELGHRVDNPASCAVARRAGFLAEGVEREKLRYGDRRFDVETHARLRGDPLPLVDLLPVR</sequence>
<dbReference type="EMBL" id="RFFI01000005">
    <property type="protein sequence ID" value="RMI14057.1"/>
    <property type="molecule type" value="Genomic_DNA"/>
</dbReference>
<dbReference type="GO" id="GO:1990189">
    <property type="term" value="F:protein N-terminal-serine acetyltransferase activity"/>
    <property type="evidence" value="ECO:0007669"/>
    <property type="project" value="TreeGrafter"/>
</dbReference>
<gene>
    <name evidence="2" type="ORF">EBM89_01645</name>
</gene>
<dbReference type="RefSeq" id="WP_122147720.1">
    <property type="nucleotide sequence ID" value="NZ_RFFI01000005.1"/>
</dbReference>
<accession>A0A3M2JJ27</accession>
<dbReference type="PROSITE" id="PS51186">
    <property type="entry name" value="GNAT"/>
    <property type="match status" value="1"/>
</dbReference>
<dbReference type="SUPFAM" id="SSF55729">
    <property type="entry name" value="Acyl-CoA N-acyltransferases (Nat)"/>
    <property type="match status" value="1"/>
</dbReference>
<dbReference type="Pfam" id="PF13302">
    <property type="entry name" value="Acetyltransf_3"/>
    <property type="match status" value="1"/>
</dbReference>
<keyword evidence="2" id="KW-0808">Transferase</keyword>
<dbReference type="InterPro" id="IPR051908">
    <property type="entry name" value="Ribosomal_N-acetyltransferase"/>
</dbReference>
<dbReference type="AlphaFoldDB" id="A0A3M2JJ27"/>
<evidence type="ECO:0000259" key="1">
    <source>
        <dbReference type="PROSITE" id="PS51186"/>
    </source>
</evidence>
<dbReference type="PANTHER" id="PTHR43441">
    <property type="entry name" value="RIBOSOMAL-PROTEIN-SERINE ACETYLTRANSFERASE"/>
    <property type="match status" value="1"/>
</dbReference>
<dbReference type="OrthoDB" id="2061990at2"/>
<reference evidence="2 3" key="1">
    <citation type="submission" date="2018-10" db="EMBL/GenBank/DDBJ databases">
        <title>Isolation, diversity and antifungal activity of actinobacteria from wheat.</title>
        <authorList>
            <person name="Han C."/>
        </authorList>
    </citation>
    <scope>NUCLEOTIDE SEQUENCE [LARGE SCALE GENOMIC DNA]</scope>
    <source>
        <strain evidence="2 3">NEAU-YY56</strain>
    </source>
</reference>
<dbReference type="PANTHER" id="PTHR43441:SF10">
    <property type="entry name" value="ACETYLTRANSFERASE"/>
    <property type="match status" value="1"/>
</dbReference>
<protein>
    <submittedName>
        <fullName evidence="2">N-acetyltransferase</fullName>
    </submittedName>
</protein>